<dbReference type="GO" id="GO:0016987">
    <property type="term" value="F:sigma factor activity"/>
    <property type="evidence" value="ECO:0007669"/>
    <property type="project" value="UniProtKB-KW"/>
</dbReference>
<keyword evidence="4" id="KW-0804">Transcription</keyword>
<dbReference type="SUPFAM" id="SSF88659">
    <property type="entry name" value="Sigma3 and sigma4 domains of RNA polymerase sigma factors"/>
    <property type="match status" value="1"/>
</dbReference>
<evidence type="ECO:0000259" key="5">
    <source>
        <dbReference type="Pfam" id="PF04542"/>
    </source>
</evidence>
<comment type="caution">
    <text evidence="7">The sequence shown here is derived from an EMBL/GenBank/DDBJ whole genome shotgun (WGS) entry which is preliminary data.</text>
</comment>
<evidence type="ECO:0000256" key="3">
    <source>
        <dbReference type="ARBA" id="ARBA00023082"/>
    </source>
</evidence>
<feature type="domain" description="RNA polymerase sigma factor 70 region 4 type 2" evidence="6">
    <location>
        <begin position="154"/>
        <end position="201"/>
    </location>
</feature>
<feature type="domain" description="RNA polymerase sigma-70 region 2" evidence="5">
    <location>
        <begin position="37"/>
        <end position="104"/>
    </location>
</feature>
<dbReference type="RefSeq" id="WP_048675543.1">
    <property type="nucleotide sequence ID" value="NZ_CBTJ020000088.1"/>
</dbReference>
<dbReference type="SUPFAM" id="SSF88946">
    <property type="entry name" value="Sigma2 domain of RNA polymerase sigma factors"/>
    <property type="match status" value="1"/>
</dbReference>
<dbReference type="OrthoDB" id="9797134at2"/>
<organism evidence="7 8">
    <name type="scientific">Candidatus Competibacter denitrificans Run_A_D11</name>
    <dbReference type="NCBI Taxonomy" id="1400863"/>
    <lineage>
        <taxon>Bacteria</taxon>
        <taxon>Pseudomonadati</taxon>
        <taxon>Pseudomonadota</taxon>
        <taxon>Gammaproteobacteria</taxon>
        <taxon>Candidatus Competibacteraceae</taxon>
        <taxon>Candidatus Competibacter</taxon>
    </lineage>
</organism>
<dbReference type="InterPro" id="IPR013325">
    <property type="entry name" value="RNA_pol_sigma_r2"/>
</dbReference>
<dbReference type="Pfam" id="PF08281">
    <property type="entry name" value="Sigma70_r4_2"/>
    <property type="match status" value="1"/>
</dbReference>
<dbReference type="AlphaFoldDB" id="W6MAZ8"/>
<evidence type="ECO:0000259" key="6">
    <source>
        <dbReference type="Pfam" id="PF08281"/>
    </source>
</evidence>
<reference evidence="7" key="2">
    <citation type="submission" date="2014-03" db="EMBL/GenBank/DDBJ databases">
        <title>Candidatus Competibacter-lineage genomes retrieved from metagenomes reveal functional metabolic diversity.</title>
        <authorList>
            <person name="McIlroy S.J."/>
            <person name="Albertsen M."/>
            <person name="Andresen E.K."/>
            <person name="Saunders A.M."/>
            <person name="Kristiansen R."/>
            <person name="Stokholm-Bjerregaard M."/>
            <person name="Nielsen K.L."/>
            <person name="Nielsen P.H."/>
        </authorList>
    </citation>
    <scope>NUCLEOTIDE SEQUENCE</scope>
    <source>
        <strain evidence="7">Run_A_D11</strain>
    </source>
</reference>
<dbReference type="NCBIfam" id="TIGR02937">
    <property type="entry name" value="sigma70-ECF"/>
    <property type="match status" value="1"/>
</dbReference>
<accession>W6MAZ8</accession>
<dbReference type="CDD" id="cd06171">
    <property type="entry name" value="Sigma70_r4"/>
    <property type="match status" value="1"/>
</dbReference>
<keyword evidence="3" id="KW-0731">Sigma factor</keyword>
<dbReference type="Proteomes" id="UP000035760">
    <property type="component" value="Unassembled WGS sequence"/>
</dbReference>
<gene>
    <name evidence="7" type="ORF">BN873_770047</name>
</gene>
<evidence type="ECO:0000256" key="1">
    <source>
        <dbReference type="ARBA" id="ARBA00010641"/>
    </source>
</evidence>
<dbReference type="InterPro" id="IPR013249">
    <property type="entry name" value="RNA_pol_sigma70_r4_t2"/>
</dbReference>
<evidence type="ECO:0000313" key="8">
    <source>
        <dbReference type="Proteomes" id="UP000035760"/>
    </source>
</evidence>
<dbReference type="Gene3D" id="1.10.1740.10">
    <property type="match status" value="1"/>
</dbReference>
<reference evidence="7" key="1">
    <citation type="submission" date="2013-07" db="EMBL/GenBank/DDBJ databases">
        <authorList>
            <person name="McIlroy S."/>
        </authorList>
    </citation>
    <scope>NUCLEOTIDE SEQUENCE [LARGE SCALE GENOMIC DNA]</scope>
    <source>
        <strain evidence="7">Run_A_D11</strain>
    </source>
</reference>
<dbReference type="InterPro" id="IPR007627">
    <property type="entry name" value="RNA_pol_sigma70_r2"/>
</dbReference>
<dbReference type="Gene3D" id="1.10.10.10">
    <property type="entry name" value="Winged helix-like DNA-binding domain superfamily/Winged helix DNA-binding domain"/>
    <property type="match status" value="1"/>
</dbReference>
<comment type="similarity">
    <text evidence="1">Belongs to the sigma-70 factor family. ECF subfamily.</text>
</comment>
<proteinExistence type="inferred from homology"/>
<dbReference type="InterPro" id="IPR039425">
    <property type="entry name" value="RNA_pol_sigma-70-like"/>
</dbReference>
<protein>
    <submittedName>
        <fullName evidence="7">RNA polymerase sigma-E factor protein</fullName>
    </submittedName>
</protein>
<dbReference type="EMBL" id="CBTJ020000088">
    <property type="protein sequence ID" value="CDI04014.1"/>
    <property type="molecule type" value="Genomic_DNA"/>
</dbReference>
<dbReference type="PANTHER" id="PTHR43133">
    <property type="entry name" value="RNA POLYMERASE ECF-TYPE SIGMA FACTO"/>
    <property type="match status" value="1"/>
</dbReference>
<dbReference type="InterPro" id="IPR014284">
    <property type="entry name" value="RNA_pol_sigma-70_dom"/>
</dbReference>
<dbReference type="GO" id="GO:0006352">
    <property type="term" value="P:DNA-templated transcription initiation"/>
    <property type="evidence" value="ECO:0007669"/>
    <property type="project" value="InterPro"/>
</dbReference>
<dbReference type="InterPro" id="IPR036388">
    <property type="entry name" value="WH-like_DNA-bd_sf"/>
</dbReference>
<keyword evidence="2" id="KW-0805">Transcription regulation</keyword>
<name>W6MAZ8_9GAMM</name>
<dbReference type="GO" id="GO:0003677">
    <property type="term" value="F:DNA binding"/>
    <property type="evidence" value="ECO:0007669"/>
    <property type="project" value="InterPro"/>
</dbReference>
<dbReference type="InterPro" id="IPR013324">
    <property type="entry name" value="RNA_pol_sigma_r3/r4-like"/>
</dbReference>
<evidence type="ECO:0000256" key="2">
    <source>
        <dbReference type="ARBA" id="ARBA00023015"/>
    </source>
</evidence>
<evidence type="ECO:0000256" key="4">
    <source>
        <dbReference type="ARBA" id="ARBA00023163"/>
    </source>
</evidence>
<dbReference type="PANTHER" id="PTHR43133:SF32">
    <property type="entry name" value="BLR3042 PROTEIN"/>
    <property type="match status" value="1"/>
</dbReference>
<dbReference type="STRING" id="1400863.BN873_770047"/>
<sequence>MSQHPDLSRPVAGAAANADLELIRAVAAKDRQAFKRLYDLYAPRIGRYLCKLLKHPDLVDEAVNDTLLAVWQNADRFDPAIASLSTWLFGIAHHKGLKTLRRTSHFGAEQTIDTLPQPLLDDAEEREDSPQAPVPHGPEHIVLGWELGGVLQWALEQLSPDHRSVIELTFGEELSYLEIAEIVGCPLNTVKTRMFHARKKLAQLLARRDYRVAATAND</sequence>
<keyword evidence="8" id="KW-1185">Reference proteome</keyword>
<dbReference type="Pfam" id="PF04542">
    <property type="entry name" value="Sigma70_r2"/>
    <property type="match status" value="1"/>
</dbReference>
<evidence type="ECO:0000313" key="7">
    <source>
        <dbReference type="EMBL" id="CDI04014.1"/>
    </source>
</evidence>